<gene>
    <name evidence="7" type="ORF">ACFFPI_00860</name>
</gene>
<evidence type="ECO:0000259" key="6">
    <source>
        <dbReference type="PROSITE" id="PS50893"/>
    </source>
</evidence>
<evidence type="ECO:0000256" key="2">
    <source>
        <dbReference type="ARBA" id="ARBA00022448"/>
    </source>
</evidence>
<evidence type="ECO:0000256" key="4">
    <source>
        <dbReference type="ARBA" id="ARBA00022840"/>
    </source>
</evidence>
<dbReference type="Pfam" id="PF00005">
    <property type="entry name" value="ABC_tran"/>
    <property type="match status" value="1"/>
</dbReference>
<comment type="similarity">
    <text evidence="1">Belongs to the ABC transporter superfamily.</text>
</comment>
<keyword evidence="3" id="KW-0547">Nucleotide-binding</keyword>
<dbReference type="SUPFAM" id="SSF52540">
    <property type="entry name" value="P-loop containing nucleoside triphosphate hydrolases"/>
    <property type="match status" value="1"/>
</dbReference>
<dbReference type="InterPro" id="IPR052156">
    <property type="entry name" value="BCAA_Transport_ATP-bd_LivF"/>
</dbReference>
<keyword evidence="5" id="KW-0029">Amino-acid transport</keyword>
<evidence type="ECO:0000256" key="1">
    <source>
        <dbReference type="ARBA" id="ARBA00005417"/>
    </source>
</evidence>
<feature type="domain" description="ABC transporter" evidence="6">
    <location>
        <begin position="23"/>
        <end position="261"/>
    </location>
</feature>
<dbReference type="PROSITE" id="PS00211">
    <property type="entry name" value="ABC_TRANSPORTER_1"/>
    <property type="match status" value="1"/>
</dbReference>
<organism evidence="7 8">
    <name type="scientific">Arthrobacter methylotrophus</name>
    <dbReference type="NCBI Taxonomy" id="121291"/>
    <lineage>
        <taxon>Bacteria</taxon>
        <taxon>Bacillati</taxon>
        <taxon>Actinomycetota</taxon>
        <taxon>Actinomycetes</taxon>
        <taxon>Micrococcales</taxon>
        <taxon>Micrococcaceae</taxon>
        <taxon>Arthrobacter</taxon>
    </lineage>
</organism>
<proteinExistence type="inferred from homology"/>
<comment type="caution">
    <text evidence="7">The sequence shown here is derived from an EMBL/GenBank/DDBJ whole genome shotgun (WGS) entry which is preliminary data.</text>
</comment>
<dbReference type="InterPro" id="IPR003439">
    <property type="entry name" value="ABC_transporter-like_ATP-bd"/>
</dbReference>
<dbReference type="InterPro" id="IPR017871">
    <property type="entry name" value="ABC_transporter-like_CS"/>
</dbReference>
<keyword evidence="4 7" id="KW-0067">ATP-binding</keyword>
<dbReference type="PANTHER" id="PTHR43820:SF4">
    <property type="entry name" value="HIGH-AFFINITY BRANCHED-CHAIN AMINO ACID TRANSPORT ATP-BINDING PROTEIN LIVF"/>
    <property type="match status" value="1"/>
</dbReference>
<sequence>MSQTHTASDLVGAGHNRPASTALAINDLSVSYGAHAPVLHNVSLNVPDGSVVTLLGANGAGKSTLVRAATGLLDVHQARVVSGSILLYGQDVTAASASERVRKGMSQAMEGRRIFTQLSVDDNLRAGAITRRGGNQIRADLERVFDQFPELRERRSSKAGFLSGGQQQMLAIGRALMAKPRLLILDEPSLGLAPKLIERVFEVVADIKRSGTTVLLIEQNVAMALEASDLAYVFESGAVVASGPAAEVKNDERVKAAYLGGHAG</sequence>
<keyword evidence="2" id="KW-0813">Transport</keyword>
<evidence type="ECO:0000313" key="8">
    <source>
        <dbReference type="Proteomes" id="UP001589536"/>
    </source>
</evidence>
<dbReference type="InterPro" id="IPR027417">
    <property type="entry name" value="P-loop_NTPase"/>
</dbReference>
<accession>A0ABV5UNF3</accession>
<dbReference type="Gene3D" id="3.40.50.300">
    <property type="entry name" value="P-loop containing nucleotide triphosphate hydrolases"/>
    <property type="match status" value="1"/>
</dbReference>
<dbReference type="RefSeq" id="WP_345049807.1">
    <property type="nucleotide sequence ID" value="NZ_BAABED010000001.1"/>
</dbReference>
<dbReference type="InterPro" id="IPR032823">
    <property type="entry name" value="BCA_ABC_TP_C"/>
</dbReference>
<evidence type="ECO:0000256" key="5">
    <source>
        <dbReference type="ARBA" id="ARBA00022970"/>
    </source>
</evidence>
<dbReference type="InterPro" id="IPR003593">
    <property type="entry name" value="AAA+_ATPase"/>
</dbReference>
<dbReference type="EMBL" id="JBHMBH010000006">
    <property type="protein sequence ID" value="MFB9712707.1"/>
    <property type="molecule type" value="Genomic_DNA"/>
</dbReference>
<keyword evidence="8" id="KW-1185">Reference proteome</keyword>
<dbReference type="GO" id="GO:0005524">
    <property type="term" value="F:ATP binding"/>
    <property type="evidence" value="ECO:0007669"/>
    <property type="project" value="UniProtKB-KW"/>
</dbReference>
<dbReference type="Proteomes" id="UP001589536">
    <property type="component" value="Unassembled WGS sequence"/>
</dbReference>
<dbReference type="PROSITE" id="PS50893">
    <property type="entry name" value="ABC_TRANSPORTER_2"/>
    <property type="match status" value="1"/>
</dbReference>
<dbReference type="CDD" id="cd03224">
    <property type="entry name" value="ABC_TM1139_LivF_branched"/>
    <property type="match status" value="1"/>
</dbReference>
<dbReference type="PANTHER" id="PTHR43820">
    <property type="entry name" value="HIGH-AFFINITY BRANCHED-CHAIN AMINO ACID TRANSPORT ATP-BINDING PROTEIN LIVF"/>
    <property type="match status" value="1"/>
</dbReference>
<reference evidence="7 8" key="1">
    <citation type="submission" date="2024-09" db="EMBL/GenBank/DDBJ databases">
        <authorList>
            <person name="Sun Q."/>
            <person name="Mori K."/>
        </authorList>
    </citation>
    <scope>NUCLEOTIDE SEQUENCE [LARGE SCALE GENOMIC DNA]</scope>
    <source>
        <strain evidence="7 8">JCM 13519</strain>
    </source>
</reference>
<evidence type="ECO:0000313" key="7">
    <source>
        <dbReference type="EMBL" id="MFB9712707.1"/>
    </source>
</evidence>
<protein>
    <submittedName>
        <fullName evidence="7">ABC transporter ATP-binding protein</fullName>
    </submittedName>
</protein>
<name>A0ABV5UNF3_9MICC</name>
<evidence type="ECO:0000256" key="3">
    <source>
        <dbReference type="ARBA" id="ARBA00022741"/>
    </source>
</evidence>
<dbReference type="Pfam" id="PF12399">
    <property type="entry name" value="BCA_ABC_TP_C"/>
    <property type="match status" value="1"/>
</dbReference>
<dbReference type="SMART" id="SM00382">
    <property type="entry name" value="AAA"/>
    <property type="match status" value="1"/>
</dbReference>